<keyword evidence="3" id="KW-0645">Protease</keyword>
<organism evidence="10 11">
    <name type="scientific">Caenorhabditis angaria</name>
    <dbReference type="NCBI Taxonomy" id="860376"/>
    <lineage>
        <taxon>Eukaryota</taxon>
        <taxon>Metazoa</taxon>
        <taxon>Ecdysozoa</taxon>
        <taxon>Nematoda</taxon>
        <taxon>Chromadorea</taxon>
        <taxon>Rhabditida</taxon>
        <taxon>Rhabditina</taxon>
        <taxon>Rhabditomorpha</taxon>
        <taxon>Rhabditoidea</taxon>
        <taxon>Rhabditidae</taxon>
        <taxon>Peloderinae</taxon>
        <taxon>Caenorhabditis</taxon>
    </lineage>
</organism>
<keyword evidence="4" id="KW-0479">Metal-binding</keyword>
<dbReference type="OrthoDB" id="6475849at2759"/>
<dbReference type="InterPro" id="IPR042089">
    <property type="entry name" value="Peptidase_M13_dom_2"/>
</dbReference>
<feature type="domain" description="Peptidase M13 N-terminal" evidence="9">
    <location>
        <begin position="7"/>
        <end position="376"/>
    </location>
</feature>
<comment type="cofactor">
    <cofactor evidence="1">
        <name>Zn(2+)</name>
        <dbReference type="ChEBI" id="CHEBI:29105"/>
    </cofactor>
</comment>
<evidence type="ECO:0000256" key="5">
    <source>
        <dbReference type="ARBA" id="ARBA00022801"/>
    </source>
</evidence>
<dbReference type="GO" id="GO:0016485">
    <property type="term" value="P:protein processing"/>
    <property type="evidence" value="ECO:0007669"/>
    <property type="project" value="TreeGrafter"/>
</dbReference>
<dbReference type="Proteomes" id="UP001152747">
    <property type="component" value="Unassembled WGS sequence"/>
</dbReference>
<dbReference type="EMBL" id="CANHGI010000002">
    <property type="protein sequence ID" value="CAI5443232.1"/>
    <property type="molecule type" value="Genomic_DNA"/>
</dbReference>
<keyword evidence="6" id="KW-0862">Zinc</keyword>
<keyword evidence="5" id="KW-0378">Hydrolase</keyword>
<dbReference type="Pfam" id="PF01431">
    <property type="entry name" value="Peptidase_M13"/>
    <property type="match status" value="1"/>
</dbReference>
<evidence type="ECO:0008006" key="12">
    <source>
        <dbReference type="Google" id="ProtNLM"/>
    </source>
</evidence>
<gene>
    <name evidence="10" type="ORF">CAMP_LOCUS5869</name>
</gene>
<dbReference type="PANTHER" id="PTHR11733:SF167">
    <property type="entry name" value="FI17812P1-RELATED"/>
    <property type="match status" value="1"/>
</dbReference>
<comment type="similarity">
    <text evidence="2">Belongs to the peptidase M13 family.</text>
</comment>
<dbReference type="PANTHER" id="PTHR11733">
    <property type="entry name" value="ZINC METALLOPROTEASE FAMILY M13 NEPRILYSIN-RELATED"/>
    <property type="match status" value="1"/>
</dbReference>
<dbReference type="GO" id="GO:0005886">
    <property type="term" value="C:plasma membrane"/>
    <property type="evidence" value="ECO:0007669"/>
    <property type="project" value="TreeGrafter"/>
</dbReference>
<evidence type="ECO:0000313" key="10">
    <source>
        <dbReference type="EMBL" id="CAI5443232.1"/>
    </source>
</evidence>
<dbReference type="GO" id="GO:0004222">
    <property type="term" value="F:metalloendopeptidase activity"/>
    <property type="evidence" value="ECO:0007669"/>
    <property type="project" value="InterPro"/>
</dbReference>
<dbReference type="CDD" id="cd08662">
    <property type="entry name" value="M13"/>
    <property type="match status" value="1"/>
</dbReference>
<dbReference type="InterPro" id="IPR000718">
    <property type="entry name" value="Peptidase_M13"/>
</dbReference>
<dbReference type="Gene3D" id="1.10.1380.10">
    <property type="entry name" value="Neutral endopeptidase , domain2"/>
    <property type="match status" value="1"/>
</dbReference>
<evidence type="ECO:0000313" key="11">
    <source>
        <dbReference type="Proteomes" id="UP001152747"/>
    </source>
</evidence>
<proteinExistence type="inferred from homology"/>
<evidence type="ECO:0000259" key="8">
    <source>
        <dbReference type="Pfam" id="PF01431"/>
    </source>
</evidence>
<name>A0A9P1IHC8_9PELO</name>
<dbReference type="InterPro" id="IPR024079">
    <property type="entry name" value="MetalloPept_cat_dom_sf"/>
</dbReference>
<dbReference type="PROSITE" id="PS51885">
    <property type="entry name" value="NEPRILYSIN"/>
    <property type="match status" value="1"/>
</dbReference>
<dbReference type="InterPro" id="IPR008753">
    <property type="entry name" value="Peptidase_M13_N"/>
</dbReference>
<evidence type="ECO:0000256" key="4">
    <source>
        <dbReference type="ARBA" id="ARBA00022723"/>
    </source>
</evidence>
<keyword evidence="7" id="KW-0482">Metalloprotease</keyword>
<evidence type="ECO:0000256" key="7">
    <source>
        <dbReference type="ARBA" id="ARBA00023049"/>
    </source>
</evidence>
<dbReference type="PRINTS" id="PR00786">
    <property type="entry name" value="NEPRILYSIN"/>
</dbReference>
<evidence type="ECO:0000259" key="9">
    <source>
        <dbReference type="Pfam" id="PF05649"/>
    </source>
</evidence>
<accession>A0A9P1IHC8</accession>
<protein>
    <recommendedName>
        <fullName evidence="12">Peptidase M13 C-terminal domain-containing protein</fullName>
    </recommendedName>
</protein>
<feature type="domain" description="Peptidase M13 C-terminal" evidence="8">
    <location>
        <begin position="437"/>
        <end position="503"/>
    </location>
</feature>
<dbReference type="InterPro" id="IPR018497">
    <property type="entry name" value="Peptidase_M13_C"/>
</dbReference>
<dbReference type="Gene3D" id="3.40.390.10">
    <property type="entry name" value="Collagenase (Catalytic Domain)"/>
    <property type="match status" value="1"/>
</dbReference>
<reference evidence="10" key="1">
    <citation type="submission" date="2022-11" db="EMBL/GenBank/DDBJ databases">
        <authorList>
            <person name="Kikuchi T."/>
        </authorList>
    </citation>
    <scope>NUCLEOTIDE SEQUENCE</scope>
    <source>
        <strain evidence="10">PS1010</strain>
    </source>
</reference>
<keyword evidence="11" id="KW-1185">Reference proteome</keyword>
<evidence type="ECO:0000256" key="2">
    <source>
        <dbReference type="ARBA" id="ARBA00007357"/>
    </source>
</evidence>
<sequence length="512" mass="60881">MNPEADPCEDFYEFACGNYENNYKVPELDYNTLPQEMTRNLTIWWEEHLTNYDLQQNWSFLMELVKNYTKSCVDENSKIALDSKDVREIIDSKFGGWHLLDNKTEHFDWEVLAGTLSLYGFHTFIKPHVKMSWENGLQNVLVMKTQLKYYEKMYFRMKKTFLIDDIFELLNITDYDPKIVEDIIDFDLNLNDLLQYNNNSHFEIQTVAEFKNQHNNINWTAYFTRELRDAMPHLLTSQEMIQNENPNFFNALNHLLKDTSKETIKNYLFFELVSKFFLHMSKKYREPFEKFSNIYEKDYNNQYCAEETKRMFPLIVAGEYVKIHHTENETVKVEEILANLKKVMIDEIKNSTWMSRKSKEGAIEKVRKMHRKIGHPSWLDDLNIGTIYGILGKPIELNPGDYLGNYLKIKKINQMDVFAQLEYSSMSEWGYFVTRINAFYASRRNEMIIPAAILTFPFLNENSPLSINYGGIGVTVAHEMIHGFDGKGRFYDDYGEQFDWWDDLTMIWKLRK</sequence>
<evidence type="ECO:0000256" key="1">
    <source>
        <dbReference type="ARBA" id="ARBA00001947"/>
    </source>
</evidence>
<dbReference type="Pfam" id="PF05649">
    <property type="entry name" value="Peptidase_M13_N"/>
    <property type="match status" value="1"/>
</dbReference>
<evidence type="ECO:0000256" key="6">
    <source>
        <dbReference type="ARBA" id="ARBA00022833"/>
    </source>
</evidence>
<dbReference type="SUPFAM" id="SSF55486">
    <property type="entry name" value="Metalloproteases ('zincins'), catalytic domain"/>
    <property type="match status" value="1"/>
</dbReference>
<evidence type="ECO:0000256" key="3">
    <source>
        <dbReference type="ARBA" id="ARBA00022670"/>
    </source>
</evidence>
<dbReference type="GO" id="GO:0046872">
    <property type="term" value="F:metal ion binding"/>
    <property type="evidence" value="ECO:0007669"/>
    <property type="project" value="UniProtKB-KW"/>
</dbReference>
<comment type="caution">
    <text evidence="10">The sequence shown here is derived from an EMBL/GenBank/DDBJ whole genome shotgun (WGS) entry which is preliminary data.</text>
</comment>
<dbReference type="AlphaFoldDB" id="A0A9P1IHC8"/>